<keyword evidence="2" id="KW-1185">Reference proteome</keyword>
<dbReference type="Proteomes" id="UP000640485">
    <property type="component" value="Unassembled WGS sequence"/>
</dbReference>
<organism evidence="1 2">
    <name type="scientific">Paracoccus caeni</name>
    <dbReference type="NCBI Taxonomy" id="657651"/>
    <lineage>
        <taxon>Bacteria</taxon>
        <taxon>Pseudomonadati</taxon>
        <taxon>Pseudomonadota</taxon>
        <taxon>Alphaproteobacteria</taxon>
        <taxon>Rhodobacterales</taxon>
        <taxon>Paracoccaceae</taxon>
        <taxon>Paracoccus</taxon>
    </lineage>
</organism>
<comment type="caution">
    <text evidence="1">The sequence shown here is derived from an EMBL/GenBank/DDBJ whole genome shotgun (WGS) entry which is preliminary data.</text>
</comment>
<sequence>MTNSIAITLFFLIVAIFAVDHFWLHQDLPLIVAKSFDSFIEYLSFWR</sequence>
<protein>
    <submittedName>
        <fullName evidence="1">Uncharacterized protein</fullName>
    </submittedName>
</protein>
<evidence type="ECO:0000313" key="2">
    <source>
        <dbReference type="Proteomes" id="UP000640485"/>
    </source>
</evidence>
<name>A0A934SDE0_9RHOB</name>
<dbReference type="EMBL" id="JAEPRQ010000001">
    <property type="protein sequence ID" value="MBK4215289.1"/>
    <property type="molecule type" value="Genomic_DNA"/>
</dbReference>
<reference evidence="1" key="1">
    <citation type="submission" date="2021-01" db="EMBL/GenBank/DDBJ databases">
        <title>Paracoccus amoyensis sp. nov., isolated from the surface seawater along the coast of Xiamen Island, China.</title>
        <authorList>
            <person name="Lyu L."/>
        </authorList>
    </citation>
    <scope>NUCLEOTIDE SEQUENCE</scope>
    <source>
        <strain evidence="1">MJ17</strain>
    </source>
</reference>
<gene>
    <name evidence="1" type="ORF">JJJ17_05045</name>
</gene>
<dbReference type="AlphaFoldDB" id="A0A934SDE0"/>
<proteinExistence type="predicted"/>
<accession>A0A934SDE0</accession>
<evidence type="ECO:0000313" key="1">
    <source>
        <dbReference type="EMBL" id="MBK4215289.1"/>
    </source>
</evidence>
<dbReference type="RefSeq" id="WP_200684212.1">
    <property type="nucleotide sequence ID" value="NZ_JAEPRQ010000001.1"/>
</dbReference>